<accession>A0ACC2SS61</accession>
<comment type="caution">
    <text evidence="1">The sequence shown here is derived from an EMBL/GenBank/DDBJ whole genome shotgun (WGS) entry which is preliminary data.</text>
</comment>
<dbReference type="Proteomes" id="UP001165960">
    <property type="component" value="Unassembled WGS sequence"/>
</dbReference>
<organism evidence="1 2">
    <name type="scientific">Entomophthora muscae</name>
    <dbReference type="NCBI Taxonomy" id="34485"/>
    <lineage>
        <taxon>Eukaryota</taxon>
        <taxon>Fungi</taxon>
        <taxon>Fungi incertae sedis</taxon>
        <taxon>Zoopagomycota</taxon>
        <taxon>Entomophthoromycotina</taxon>
        <taxon>Entomophthoromycetes</taxon>
        <taxon>Entomophthorales</taxon>
        <taxon>Entomophthoraceae</taxon>
        <taxon>Entomophthora</taxon>
    </lineage>
</organism>
<protein>
    <submittedName>
        <fullName evidence="1">Uncharacterized protein</fullName>
    </submittedName>
</protein>
<sequence length="546" mass="62753">MSEFYFSTQNLCRDVFFRKQMDHEGFVSFSLLASFNRVKRICTDLAVIRTAMRESKVLEVKDMKVRRLKDWSTWLFPQQPQKEGLNESKDLEPLKVPSISLNNSALPTKSGSNQRHHKSPGAKPKYSGDDEDLFQLDEDSINPQKVDKYYHTSDEYDSDEDINDEIVSSLLIVTQRRRDRHHIPYERKAINEDLGNMIKEGLHYYQKDLHKKARSPFDKPPNQKVGTVDPDQFQQLQSSLGSQPIAVPKSKTFGFPSPKFIPVRDQDTSIPPLSGSLGSCSLDGSQARYRDTRKFQAQGPIGWVMGEQSGEIETSTPPSSLPKGSLSASFGKSFEGGSYGKSFPKFEHPSHELLRDNGFVQNKYSRFHSRATKDRKRLGIGQSHEMNSLFRFWSHFLRKHHNKSMYREFKMLACEDAQAHYCYGMECLFRYYSYGLEKKFRPDIFKDFQELTLQDYESGNLYGLEKFWAYLYYRKDKATRKLDILPKLQSILKDFKSIDDFKKANAARSTASPKLLPRGTPSKQSGLEIVGSPLKSSFNSLSLSTN</sequence>
<dbReference type="EMBL" id="QTSX02004383">
    <property type="protein sequence ID" value="KAJ9065081.1"/>
    <property type="molecule type" value="Genomic_DNA"/>
</dbReference>
<reference evidence="1" key="1">
    <citation type="submission" date="2022-04" db="EMBL/GenBank/DDBJ databases">
        <title>Genome of the entomopathogenic fungus Entomophthora muscae.</title>
        <authorList>
            <person name="Elya C."/>
            <person name="Lovett B.R."/>
            <person name="Lee E."/>
            <person name="Macias A.M."/>
            <person name="Hajek A.E."/>
            <person name="De Bivort B.L."/>
            <person name="Kasson M.T."/>
            <person name="De Fine Licht H.H."/>
            <person name="Stajich J.E."/>
        </authorList>
    </citation>
    <scope>NUCLEOTIDE SEQUENCE</scope>
    <source>
        <strain evidence="1">Berkeley</strain>
    </source>
</reference>
<evidence type="ECO:0000313" key="1">
    <source>
        <dbReference type="EMBL" id="KAJ9065081.1"/>
    </source>
</evidence>
<name>A0ACC2SS61_9FUNG</name>
<evidence type="ECO:0000313" key="2">
    <source>
        <dbReference type="Proteomes" id="UP001165960"/>
    </source>
</evidence>
<gene>
    <name evidence="1" type="ORF">DSO57_1023500</name>
</gene>
<proteinExistence type="predicted"/>
<keyword evidence="2" id="KW-1185">Reference proteome</keyword>